<evidence type="ECO:0000313" key="2">
    <source>
        <dbReference type="EMBL" id="QHT89025.1"/>
    </source>
</evidence>
<accession>A0A6C0I9E9</accession>
<keyword evidence="1" id="KW-0472">Membrane</keyword>
<name>A0A6C0I9E9_9ZZZZ</name>
<feature type="transmembrane region" description="Helical" evidence="1">
    <location>
        <begin position="6"/>
        <end position="23"/>
    </location>
</feature>
<proteinExistence type="predicted"/>
<evidence type="ECO:0000256" key="1">
    <source>
        <dbReference type="SAM" id="Phobius"/>
    </source>
</evidence>
<reference evidence="2" key="1">
    <citation type="journal article" date="2020" name="Nature">
        <title>Giant virus diversity and host interactions through global metagenomics.</title>
        <authorList>
            <person name="Schulz F."/>
            <person name="Roux S."/>
            <person name="Paez-Espino D."/>
            <person name="Jungbluth S."/>
            <person name="Walsh D.A."/>
            <person name="Denef V.J."/>
            <person name="McMahon K.D."/>
            <person name="Konstantinidis K.T."/>
            <person name="Eloe-Fadrosh E.A."/>
            <person name="Kyrpides N.C."/>
            <person name="Woyke T."/>
        </authorList>
    </citation>
    <scope>NUCLEOTIDE SEQUENCE</scope>
    <source>
        <strain evidence="2">GVMAG-M-3300023184-51</strain>
    </source>
</reference>
<dbReference type="EMBL" id="MN740132">
    <property type="protein sequence ID" value="QHT89025.1"/>
    <property type="molecule type" value="Genomic_DNA"/>
</dbReference>
<dbReference type="AlphaFoldDB" id="A0A6C0I9E9"/>
<protein>
    <submittedName>
        <fullName evidence="2">Uncharacterized protein</fullName>
    </submittedName>
</protein>
<organism evidence="2">
    <name type="scientific">viral metagenome</name>
    <dbReference type="NCBI Taxonomy" id="1070528"/>
    <lineage>
        <taxon>unclassified sequences</taxon>
        <taxon>metagenomes</taxon>
        <taxon>organismal metagenomes</taxon>
    </lineage>
</organism>
<sequence length="80" mass="9224">MDNIFLIAGIISVIFFLVKFLEMRYVDKESKPLKYLIRDTLVVYISVITGNFIYEQVTPVLEETVKTQSTPIAFTDEAPF</sequence>
<keyword evidence="1" id="KW-1133">Transmembrane helix</keyword>
<keyword evidence="1" id="KW-0812">Transmembrane</keyword>